<gene>
    <name evidence="1" type="ORF">EZH22_17395</name>
</gene>
<dbReference type="InterPro" id="IPR021074">
    <property type="entry name" value="Formate_DH_dsu"/>
</dbReference>
<evidence type="ECO:0000313" key="2">
    <source>
        <dbReference type="Proteomes" id="UP000596427"/>
    </source>
</evidence>
<proteinExistence type="predicted"/>
<reference evidence="1 2" key="1">
    <citation type="submission" date="2020-10" db="EMBL/GenBank/DDBJ databases">
        <title>Degradation of 1,4-Dioxane by Xanthobacter sp. YN2, via a Novel Group-2 Soluble Di-Iron Monooxygenase.</title>
        <authorList>
            <person name="Ma F."/>
            <person name="Wang Y."/>
            <person name="Yang J."/>
            <person name="Guo H."/>
            <person name="Su D."/>
            <person name="Yu L."/>
        </authorList>
    </citation>
    <scope>NUCLEOTIDE SEQUENCE [LARGE SCALE GENOMIC DNA]</scope>
    <source>
        <strain evidence="1 2">YN2</strain>
    </source>
</reference>
<dbReference type="RefSeq" id="WP_203191788.1">
    <property type="nucleotide sequence ID" value="NZ_CP063362.1"/>
</dbReference>
<dbReference type="Pfam" id="PF11390">
    <property type="entry name" value="FdsD"/>
    <property type="match status" value="1"/>
</dbReference>
<accession>A0A974SI12</accession>
<organism evidence="1 2">
    <name type="scientific">Xanthobacter dioxanivorans</name>
    <dbReference type="NCBI Taxonomy" id="2528964"/>
    <lineage>
        <taxon>Bacteria</taxon>
        <taxon>Pseudomonadati</taxon>
        <taxon>Pseudomonadota</taxon>
        <taxon>Alphaproteobacteria</taxon>
        <taxon>Hyphomicrobiales</taxon>
        <taxon>Xanthobacteraceae</taxon>
        <taxon>Xanthobacter</taxon>
    </lineage>
</organism>
<dbReference type="Proteomes" id="UP000596427">
    <property type="component" value="Chromosome"/>
</dbReference>
<dbReference type="AlphaFoldDB" id="A0A974SI12"/>
<evidence type="ECO:0000313" key="1">
    <source>
        <dbReference type="EMBL" id="QRG04913.1"/>
    </source>
</evidence>
<name>A0A974SI12_9HYPH</name>
<dbReference type="KEGG" id="xdi:EZH22_17395"/>
<dbReference type="EMBL" id="CP063362">
    <property type="protein sequence ID" value="QRG04913.1"/>
    <property type="molecule type" value="Genomic_DNA"/>
</dbReference>
<protein>
    <submittedName>
        <fullName evidence="1">Formate dehydrogenase subunit delta</fullName>
    </submittedName>
</protein>
<keyword evidence="2" id="KW-1185">Reference proteome</keyword>
<sequence>MSHSTAEKLVYMANQIATAFSMQKHEAAVEATRIHIQKFWDPRMRAKIAEHIAHGGEGLSPIAREALDGLRPAKAA</sequence>